<evidence type="ECO:0000313" key="2">
    <source>
        <dbReference type="Proteomes" id="UP000826195"/>
    </source>
</evidence>
<proteinExistence type="predicted"/>
<gene>
    <name evidence="1" type="ORF">KQX54_020865</name>
</gene>
<organism evidence="1 2">
    <name type="scientific">Cotesia glomerata</name>
    <name type="common">Lepidopteran parasitic wasp</name>
    <name type="synonym">Apanteles glomeratus</name>
    <dbReference type="NCBI Taxonomy" id="32391"/>
    <lineage>
        <taxon>Eukaryota</taxon>
        <taxon>Metazoa</taxon>
        <taxon>Ecdysozoa</taxon>
        <taxon>Arthropoda</taxon>
        <taxon>Hexapoda</taxon>
        <taxon>Insecta</taxon>
        <taxon>Pterygota</taxon>
        <taxon>Neoptera</taxon>
        <taxon>Endopterygota</taxon>
        <taxon>Hymenoptera</taxon>
        <taxon>Apocrita</taxon>
        <taxon>Ichneumonoidea</taxon>
        <taxon>Braconidae</taxon>
        <taxon>Microgastrinae</taxon>
        <taxon>Cotesia</taxon>
    </lineage>
</organism>
<reference evidence="1 2" key="1">
    <citation type="journal article" date="2021" name="J. Hered.">
        <title>A chromosome-level genome assembly of the parasitoid wasp, Cotesia glomerata (Hymenoptera: Braconidae).</title>
        <authorList>
            <person name="Pinto B.J."/>
            <person name="Weis J.J."/>
            <person name="Gamble T."/>
            <person name="Ode P.J."/>
            <person name="Paul R."/>
            <person name="Zaspel J.M."/>
        </authorList>
    </citation>
    <scope>NUCLEOTIDE SEQUENCE [LARGE SCALE GENOMIC DNA]</scope>
    <source>
        <strain evidence="1">CgM1</strain>
    </source>
</reference>
<keyword evidence="2" id="KW-1185">Reference proteome</keyword>
<accession>A0AAV7II25</accession>
<comment type="caution">
    <text evidence="1">The sequence shown here is derived from an EMBL/GenBank/DDBJ whole genome shotgun (WGS) entry which is preliminary data.</text>
</comment>
<dbReference type="AlphaFoldDB" id="A0AAV7II25"/>
<dbReference type="Proteomes" id="UP000826195">
    <property type="component" value="Unassembled WGS sequence"/>
</dbReference>
<sequence>MAATNKGTVNLVPPLTGAFPLGSSNNRARCSQNRIGLMTWTFVWSVNPLKTRSIYICLIQVSPSTLKTACCVLYVASYALYT</sequence>
<evidence type="ECO:0000313" key="1">
    <source>
        <dbReference type="EMBL" id="KAH0550793.1"/>
    </source>
</evidence>
<name>A0AAV7II25_COTGL</name>
<protein>
    <submittedName>
        <fullName evidence="1">Uncharacterized protein</fullName>
    </submittedName>
</protein>
<dbReference type="EMBL" id="JAHXZJ010001864">
    <property type="protein sequence ID" value="KAH0550793.1"/>
    <property type="molecule type" value="Genomic_DNA"/>
</dbReference>